<name>A0A6V7Q0S1_ANACO</name>
<organism evidence="2">
    <name type="scientific">Ananas comosus var. bracteatus</name>
    <name type="common">red pineapple</name>
    <dbReference type="NCBI Taxonomy" id="296719"/>
    <lineage>
        <taxon>Eukaryota</taxon>
        <taxon>Viridiplantae</taxon>
        <taxon>Streptophyta</taxon>
        <taxon>Embryophyta</taxon>
        <taxon>Tracheophyta</taxon>
        <taxon>Spermatophyta</taxon>
        <taxon>Magnoliopsida</taxon>
        <taxon>Liliopsida</taxon>
        <taxon>Poales</taxon>
        <taxon>Bromeliaceae</taxon>
        <taxon>Bromelioideae</taxon>
        <taxon>Ananas</taxon>
    </lineage>
</organism>
<feature type="compositionally biased region" description="Basic and acidic residues" evidence="1">
    <location>
        <begin position="88"/>
        <end position="117"/>
    </location>
</feature>
<feature type="region of interest" description="Disordered" evidence="1">
    <location>
        <begin position="63"/>
        <end position="117"/>
    </location>
</feature>
<reference evidence="2" key="1">
    <citation type="submission" date="2020-07" db="EMBL/GenBank/DDBJ databases">
        <authorList>
            <person name="Lin J."/>
        </authorList>
    </citation>
    <scope>NUCLEOTIDE SEQUENCE</scope>
</reference>
<accession>A0A6V7Q0S1</accession>
<evidence type="ECO:0000256" key="1">
    <source>
        <dbReference type="SAM" id="MobiDB-lite"/>
    </source>
</evidence>
<dbReference type="AlphaFoldDB" id="A0A6V7Q0S1"/>
<dbReference type="EMBL" id="LR862131">
    <property type="protein sequence ID" value="CAD1836603.1"/>
    <property type="molecule type" value="Genomic_DNA"/>
</dbReference>
<protein>
    <submittedName>
        <fullName evidence="2">Uncharacterized protein</fullName>
    </submittedName>
</protein>
<proteinExistence type="predicted"/>
<evidence type="ECO:0000313" key="2">
    <source>
        <dbReference type="EMBL" id="CAD1836603.1"/>
    </source>
</evidence>
<sequence length="117" mass="12553">MASAGGGAAAGDDAVLAAVAVERPDGGGVDGLDAAEAEAAQHHRRLRAPAAAVLHCHRVLRLPLHHPPRRPLRYDDVRRPAALLPRRGRAEGEGQGDEKNQLQQQKQREKNSSSRHC</sequence>
<gene>
    <name evidence="2" type="ORF">CB5_LOCUS19814</name>
</gene>